<organism evidence="10">
    <name type="scientific">Mycobacterium riyadhense</name>
    <dbReference type="NCBI Taxonomy" id="486698"/>
    <lineage>
        <taxon>Bacteria</taxon>
        <taxon>Bacillati</taxon>
        <taxon>Actinomycetota</taxon>
        <taxon>Actinomycetes</taxon>
        <taxon>Mycobacteriales</taxon>
        <taxon>Mycobacteriaceae</taxon>
        <taxon>Mycobacterium</taxon>
    </lineage>
</organism>
<dbReference type="AlphaFoldDB" id="A0A653ES76"/>
<dbReference type="PANTHER" id="PTHR34405:SF3">
    <property type="entry name" value="CRISPR-ASSOCIATED ENDORIBONUCLEASE CAS2 3"/>
    <property type="match status" value="1"/>
</dbReference>
<comment type="subunit">
    <text evidence="9">Homodimer, forms a heterotetramer with a Cas1 homodimer.</text>
</comment>
<dbReference type="PANTHER" id="PTHR34405">
    <property type="entry name" value="CRISPR-ASSOCIATED ENDORIBONUCLEASE CAS2"/>
    <property type="match status" value="1"/>
</dbReference>
<evidence type="ECO:0000256" key="4">
    <source>
        <dbReference type="ARBA" id="ARBA00022723"/>
    </source>
</evidence>
<dbReference type="NCBIfam" id="TIGR01573">
    <property type="entry name" value="cas2"/>
    <property type="match status" value="1"/>
</dbReference>
<dbReference type="InterPro" id="IPR021127">
    <property type="entry name" value="CRISPR_associated_Cas2"/>
</dbReference>
<reference evidence="10" key="1">
    <citation type="submission" date="2019-05" db="EMBL/GenBank/DDBJ databases">
        <authorList>
            <person name="Naeem R."/>
            <person name="Antony C."/>
            <person name="Guan Q."/>
        </authorList>
    </citation>
    <scope>NUCLEOTIDE SEQUENCE</scope>
    <source>
        <strain evidence="10">2</strain>
    </source>
</reference>
<name>A0A653ES76_9MYCO</name>
<dbReference type="GO" id="GO:0016787">
    <property type="term" value="F:hydrolase activity"/>
    <property type="evidence" value="ECO:0007669"/>
    <property type="project" value="UniProtKB-KW"/>
</dbReference>
<gene>
    <name evidence="9 10" type="primary">cas2</name>
    <name evidence="10" type="ORF">BIN_B_03427</name>
</gene>
<keyword evidence="7 9" id="KW-0460">Magnesium</keyword>
<keyword evidence="4 9" id="KW-0479">Metal-binding</keyword>
<comment type="function">
    <text evidence="9">CRISPR (clustered regularly interspaced short palindromic repeat), is an adaptive immune system that provides protection against mobile genetic elements (viruses, transposable elements and conjugative plasmids). CRISPR clusters contain sequences complementary to antecedent mobile elements and target invading nucleic acids. CRISPR clusters are transcribed and processed into CRISPR RNA (crRNA). Functions as a ssRNA-specific endoribonuclease. Involved in the integration of spacer DNA into the CRISPR cassette.</text>
</comment>
<accession>A0A653ES76</accession>
<keyword evidence="6 9" id="KW-0378">Hydrolase</keyword>
<evidence type="ECO:0000256" key="2">
    <source>
        <dbReference type="ARBA" id="ARBA00009959"/>
    </source>
</evidence>
<dbReference type="EMBL" id="LR589101">
    <property type="protein sequence ID" value="VTP00250.1"/>
    <property type="molecule type" value="Genomic_DNA"/>
</dbReference>
<dbReference type="Gene3D" id="3.30.70.240">
    <property type="match status" value="1"/>
</dbReference>
<dbReference type="GO" id="GO:0046872">
    <property type="term" value="F:metal ion binding"/>
    <property type="evidence" value="ECO:0007669"/>
    <property type="project" value="UniProtKB-UniRule"/>
</dbReference>
<dbReference type="EC" id="3.1.-.-" evidence="9"/>
<dbReference type="CDD" id="cd09725">
    <property type="entry name" value="Cas2_I_II_III"/>
    <property type="match status" value="1"/>
</dbReference>
<protein>
    <recommendedName>
        <fullName evidence="9">CRISPR-associated endoribonuclease Cas2</fullName>
        <ecNumber evidence="9">3.1.-.-</ecNumber>
    </recommendedName>
</protein>
<evidence type="ECO:0000256" key="3">
    <source>
        <dbReference type="ARBA" id="ARBA00022722"/>
    </source>
</evidence>
<evidence type="ECO:0000256" key="5">
    <source>
        <dbReference type="ARBA" id="ARBA00022759"/>
    </source>
</evidence>
<feature type="binding site" evidence="9">
    <location>
        <position position="11"/>
    </location>
    <ligand>
        <name>Mg(2+)</name>
        <dbReference type="ChEBI" id="CHEBI:18420"/>
        <note>catalytic</note>
    </ligand>
</feature>
<dbReference type="HAMAP" id="MF_01471">
    <property type="entry name" value="Cas2"/>
    <property type="match status" value="1"/>
</dbReference>
<comment type="similarity">
    <text evidence="2 9">Belongs to the CRISPR-associated endoribonuclease Cas2 protein family.</text>
</comment>
<keyword evidence="3 9" id="KW-0540">Nuclease</keyword>
<evidence type="ECO:0000256" key="7">
    <source>
        <dbReference type="ARBA" id="ARBA00022842"/>
    </source>
</evidence>
<evidence type="ECO:0000313" key="10">
    <source>
        <dbReference type="EMBL" id="VTP00250.1"/>
    </source>
</evidence>
<keyword evidence="8 9" id="KW-0051">Antiviral defense</keyword>
<evidence type="ECO:0000256" key="6">
    <source>
        <dbReference type="ARBA" id="ARBA00022801"/>
    </source>
</evidence>
<dbReference type="SUPFAM" id="SSF143430">
    <property type="entry name" value="TTP0101/SSO1404-like"/>
    <property type="match status" value="1"/>
</dbReference>
<keyword evidence="5 9" id="KW-0255">Endonuclease</keyword>
<evidence type="ECO:0000256" key="8">
    <source>
        <dbReference type="ARBA" id="ARBA00023118"/>
    </source>
</evidence>
<comment type="cofactor">
    <cofactor evidence="1 9">
        <name>Mg(2+)</name>
        <dbReference type="ChEBI" id="CHEBI:18420"/>
    </cofactor>
</comment>
<sequence>MKRIRYLIAYDIRDDRRLREVHAIAKKFGYALQYSVFICDLDQGEKYAMRLELGKAVNQAVDSVVFVNLGDPSSRGSECFEFMGSNGHVTNLPGVRPMIL</sequence>
<dbReference type="GO" id="GO:0004521">
    <property type="term" value="F:RNA endonuclease activity"/>
    <property type="evidence" value="ECO:0007669"/>
    <property type="project" value="InterPro"/>
</dbReference>
<dbReference type="GO" id="GO:0043571">
    <property type="term" value="P:maintenance of CRISPR repeat elements"/>
    <property type="evidence" value="ECO:0007669"/>
    <property type="project" value="UniProtKB-UniRule"/>
</dbReference>
<dbReference type="GO" id="GO:0051607">
    <property type="term" value="P:defense response to virus"/>
    <property type="evidence" value="ECO:0007669"/>
    <property type="project" value="UniProtKB-UniRule"/>
</dbReference>
<dbReference type="Pfam" id="PF09827">
    <property type="entry name" value="CRISPR_Cas2"/>
    <property type="match status" value="1"/>
</dbReference>
<dbReference type="InterPro" id="IPR019199">
    <property type="entry name" value="Virulence_VapD/CRISPR_Cas2"/>
</dbReference>
<proteinExistence type="inferred from homology"/>
<evidence type="ECO:0000256" key="1">
    <source>
        <dbReference type="ARBA" id="ARBA00001946"/>
    </source>
</evidence>
<evidence type="ECO:0000256" key="9">
    <source>
        <dbReference type="HAMAP-Rule" id="MF_01471"/>
    </source>
</evidence>